<proteinExistence type="inferred from homology"/>
<dbReference type="Proteomes" id="UP001412239">
    <property type="component" value="Unassembled WGS sequence"/>
</dbReference>
<dbReference type="GO" id="GO:0003735">
    <property type="term" value="F:structural constituent of ribosome"/>
    <property type="evidence" value="ECO:0007669"/>
    <property type="project" value="InterPro"/>
</dbReference>
<dbReference type="EMBL" id="LN890966">
    <property type="protein sequence ID" value="CUS13863.1"/>
    <property type="molecule type" value="Genomic_DNA"/>
</dbReference>
<dbReference type="PANTHER" id="PTHR21396:SF2">
    <property type="entry name" value="LARGE RIBOSOMAL SUBUNIT PROTEIN ML43"/>
    <property type="match status" value="1"/>
</dbReference>
<dbReference type="InterPro" id="IPR036249">
    <property type="entry name" value="Thioredoxin-like_sf"/>
</dbReference>
<keyword evidence="5" id="KW-0687">Ribonucleoprotein</keyword>
<keyword evidence="4" id="KW-0496">Mitochondrion</keyword>
<feature type="domain" description="Ribosomal protein/NADH dehydrogenase" evidence="7">
    <location>
        <begin position="32"/>
        <end position="108"/>
    </location>
</feature>
<evidence type="ECO:0000256" key="5">
    <source>
        <dbReference type="ARBA" id="ARBA00023274"/>
    </source>
</evidence>
<comment type="similarity">
    <text evidence="2">Belongs to the mitochondrion-specific ribosomal protein mL43 family.</text>
</comment>
<keyword evidence="9" id="KW-1185">Reference proteome</keyword>
<evidence type="ECO:0000256" key="1">
    <source>
        <dbReference type="ARBA" id="ARBA00004173"/>
    </source>
</evidence>
<evidence type="ECO:0000313" key="9">
    <source>
        <dbReference type="Proteomes" id="UP001412239"/>
    </source>
</evidence>
<dbReference type="SUPFAM" id="SSF52833">
    <property type="entry name" value="Thioredoxin-like"/>
    <property type="match status" value="1"/>
</dbReference>
<dbReference type="GO" id="GO:0032543">
    <property type="term" value="P:mitochondrial translation"/>
    <property type="evidence" value="ECO:0007669"/>
    <property type="project" value="InterPro"/>
</dbReference>
<dbReference type="InterPro" id="IPR007741">
    <property type="entry name" value="Ribosomal_mL43/mS25/NADH_DH"/>
</dbReference>
<reference evidence="8" key="1">
    <citation type="submission" date="2015-10" db="EMBL/GenBank/DDBJ databases">
        <authorList>
            <person name="Regsiter A."/>
            <person name="william w."/>
        </authorList>
    </citation>
    <scope>NUCLEOTIDE SEQUENCE</scope>
    <source>
        <strain evidence="8">Montdore</strain>
    </source>
</reference>
<comment type="subcellular location">
    <subcellularLocation>
        <location evidence="1">Mitochondrion</location>
    </subcellularLocation>
</comment>
<evidence type="ECO:0000259" key="7">
    <source>
        <dbReference type="SMART" id="SM00916"/>
    </source>
</evidence>
<keyword evidence="3" id="KW-0689">Ribosomal protein</keyword>
<organism evidence="8 9">
    <name type="scientific">Tuber aestivum</name>
    <name type="common">summer truffle</name>
    <dbReference type="NCBI Taxonomy" id="59557"/>
    <lineage>
        <taxon>Eukaryota</taxon>
        <taxon>Fungi</taxon>
        <taxon>Dikarya</taxon>
        <taxon>Ascomycota</taxon>
        <taxon>Pezizomycotina</taxon>
        <taxon>Pezizomycetes</taxon>
        <taxon>Pezizales</taxon>
        <taxon>Tuberaceae</taxon>
        <taxon>Tuber</taxon>
    </lineage>
</organism>
<evidence type="ECO:0000313" key="8">
    <source>
        <dbReference type="EMBL" id="CUS13863.1"/>
    </source>
</evidence>
<dbReference type="Pfam" id="PF05047">
    <property type="entry name" value="L51_S25_CI-B8"/>
    <property type="match status" value="1"/>
</dbReference>
<name>A0A292Q533_9PEZI</name>
<evidence type="ECO:0000256" key="2">
    <source>
        <dbReference type="ARBA" id="ARBA00006073"/>
    </source>
</evidence>
<accession>A0A292Q533</accession>
<dbReference type="SMART" id="SM00916">
    <property type="entry name" value="L51_S25_CI-B8"/>
    <property type="match status" value="1"/>
</dbReference>
<gene>
    <name evidence="8" type="ORF">GSTUAT00002074001</name>
</gene>
<dbReference type="InterPro" id="IPR039927">
    <property type="entry name" value="Ribosomal_mL43"/>
</dbReference>
<evidence type="ECO:0000256" key="6">
    <source>
        <dbReference type="ARBA" id="ARBA00035188"/>
    </source>
</evidence>
<protein>
    <recommendedName>
        <fullName evidence="6">Large ribosomal subunit protein mL43</fullName>
    </recommendedName>
</protein>
<sequence length="140" mass="15774">MPVSALRAVSKSQNGVGAFILQCKRMEFNFCDWAGSSKGMRHDRSFLKHSLSQFARQNPQIEIIVAPRPNKIPIIRGTYINGREKVIPVDGLEIQQILQKAQLLRNSSGTKLKRITRPVISLNESVRGIFSPFHGKKHVI</sequence>
<dbReference type="FunFam" id="3.40.30.10:FF:000173">
    <property type="entry name" value="Mitochondrial 54S ribosomal protein"/>
    <property type="match status" value="1"/>
</dbReference>
<evidence type="ECO:0000256" key="4">
    <source>
        <dbReference type="ARBA" id="ARBA00023128"/>
    </source>
</evidence>
<evidence type="ECO:0000256" key="3">
    <source>
        <dbReference type="ARBA" id="ARBA00022980"/>
    </source>
</evidence>
<dbReference type="AlphaFoldDB" id="A0A292Q533"/>
<dbReference type="PANTHER" id="PTHR21396">
    <property type="entry name" value="39S RIBOSOMAL PROTEIN L43"/>
    <property type="match status" value="1"/>
</dbReference>
<feature type="non-terminal residue" evidence="8">
    <location>
        <position position="140"/>
    </location>
</feature>
<dbReference type="GO" id="GO:0005762">
    <property type="term" value="C:mitochondrial large ribosomal subunit"/>
    <property type="evidence" value="ECO:0007669"/>
    <property type="project" value="TreeGrafter"/>
</dbReference>
<dbReference type="Gene3D" id="3.40.30.10">
    <property type="entry name" value="Glutaredoxin"/>
    <property type="match status" value="1"/>
</dbReference>